<evidence type="ECO:0000256" key="2">
    <source>
        <dbReference type="ARBA" id="ARBA00022679"/>
    </source>
</evidence>
<comment type="caution">
    <text evidence="3">The sequence shown here is derived from an EMBL/GenBank/DDBJ whole genome shotgun (WGS) entry which is preliminary data.</text>
</comment>
<protein>
    <submittedName>
        <fullName evidence="3">Uncharacterized protein</fullName>
    </submittedName>
</protein>
<gene>
    <name evidence="3" type="ORF">SPIL2461_LOCUS5798</name>
</gene>
<feature type="non-terminal residue" evidence="3">
    <location>
        <position position="206"/>
    </location>
</feature>
<dbReference type="EMBL" id="CAJNIZ010008430">
    <property type="protein sequence ID" value="CAE7267289.1"/>
    <property type="molecule type" value="Genomic_DNA"/>
</dbReference>
<dbReference type="AlphaFoldDB" id="A0A812ML15"/>
<dbReference type="InterPro" id="IPR029063">
    <property type="entry name" value="SAM-dependent_MTases_sf"/>
</dbReference>
<dbReference type="Pfam" id="PF00145">
    <property type="entry name" value="DNA_methylase"/>
    <property type="match status" value="1"/>
</dbReference>
<reference evidence="3" key="1">
    <citation type="submission" date="2021-02" db="EMBL/GenBank/DDBJ databases">
        <authorList>
            <person name="Dougan E. K."/>
            <person name="Rhodes N."/>
            <person name="Thang M."/>
            <person name="Chan C."/>
        </authorList>
    </citation>
    <scope>NUCLEOTIDE SEQUENCE</scope>
</reference>
<accession>A0A812ML15</accession>
<dbReference type="GO" id="GO:0008168">
    <property type="term" value="F:methyltransferase activity"/>
    <property type="evidence" value="ECO:0007669"/>
    <property type="project" value="UniProtKB-KW"/>
</dbReference>
<organism evidence="3 4">
    <name type="scientific">Symbiodinium pilosum</name>
    <name type="common">Dinoflagellate</name>
    <dbReference type="NCBI Taxonomy" id="2952"/>
    <lineage>
        <taxon>Eukaryota</taxon>
        <taxon>Sar</taxon>
        <taxon>Alveolata</taxon>
        <taxon>Dinophyceae</taxon>
        <taxon>Suessiales</taxon>
        <taxon>Symbiodiniaceae</taxon>
        <taxon>Symbiodinium</taxon>
    </lineage>
</organism>
<name>A0A812ML15_SYMPI</name>
<evidence type="ECO:0000313" key="4">
    <source>
        <dbReference type="Proteomes" id="UP000649617"/>
    </source>
</evidence>
<dbReference type="Gene3D" id="3.40.50.150">
    <property type="entry name" value="Vaccinia Virus protein VP39"/>
    <property type="match status" value="1"/>
</dbReference>
<dbReference type="SUPFAM" id="SSF53335">
    <property type="entry name" value="S-adenosyl-L-methionine-dependent methyltransferases"/>
    <property type="match status" value="1"/>
</dbReference>
<keyword evidence="1" id="KW-0489">Methyltransferase</keyword>
<dbReference type="GO" id="GO:0032259">
    <property type="term" value="P:methylation"/>
    <property type="evidence" value="ECO:0007669"/>
    <property type="project" value="UniProtKB-KW"/>
</dbReference>
<dbReference type="Proteomes" id="UP000649617">
    <property type="component" value="Unassembled WGS sequence"/>
</dbReference>
<keyword evidence="2" id="KW-0808">Transferase</keyword>
<proteinExistence type="predicted"/>
<evidence type="ECO:0000256" key="1">
    <source>
        <dbReference type="ARBA" id="ARBA00022603"/>
    </source>
</evidence>
<evidence type="ECO:0000313" key="3">
    <source>
        <dbReference type="EMBL" id="CAE7267289.1"/>
    </source>
</evidence>
<dbReference type="InterPro" id="IPR001525">
    <property type="entry name" value="C5_MeTfrase"/>
</dbReference>
<dbReference type="OrthoDB" id="423004at2759"/>
<keyword evidence="4" id="KW-1185">Reference proteome</keyword>
<sequence length="206" mass="22562">AAGRELGLEDGDVPSSQGGGLGIGFSVLAASDTNPEYRAFLMQNFKRECKHVFESVEAQLEGARICAGCIDREISAWSADCNEGWTATIDLLVSGSPCDPYSCQRPKRFADGSVKDHKDYETTMTSVVAMYQKYQPHVGIMEQVMGFTKPMSTTSAPDDTPYRRPALLQKFGMSVEPIKPVSQLSIRMLAPWSFRSSVCPGATLKY</sequence>